<sequence length="218" mass="24612">MQNKNQGGRIYRASAIKDILRIARERSCQAERRTKKWLAEELGITTVRLTGIEQGTSQVPLDLAIAWCDAVGDKVAKQKILYIYGVALPPTDPRLLESVPAQFINFQSELREAIDQIEIFKQVYLDIRPGRPLKENHLEVAKRAMKQVMDVKQASQCLSAAVEKAIGISVEQTMSSWVQQAVADGVVMRSIDDYEDYAKDRMYEEHVREFLGAQGVMA</sequence>
<reference evidence="1 2" key="1">
    <citation type="submission" date="2019-03" db="EMBL/GenBank/DDBJ databases">
        <title>Genomic Encyclopedia of Type Strains, Phase IV (KMG-IV): sequencing the most valuable type-strain genomes for metagenomic binning, comparative biology and taxonomic classification.</title>
        <authorList>
            <person name="Goeker M."/>
        </authorList>
    </citation>
    <scope>NUCLEOTIDE SEQUENCE [LARGE SCALE GENOMIC DNA]</scope>
    <source>
        <strain evidence="1 2">DSM 28697</strain>
    </source>
</reference>
<organism evidence="1 2">
    <name type="scientific">Aureibacillus halotolerans</name>
    <dbReference type="NCBI Taxonomy" id="1508390"/>
    <lineage>
        <taxon>Bacteria</taxon>
        <taxon>Bacillati</taxon>
        <taxon>Bacillota</taxon>
        <taxon>Bacilli</taxon>
        <taxon>Bacillales</taxon>
        <taxon>Bacillaceae</taxon>
        <taxon>Aureibacillus</taxon>
    </lineage>
</organism>
<gene>
    <name evidence="1" type="ORF">EV213_12226</name>
</gene>
<evidence type="ECO:0008006" key="3">
    <source>
        <dbReference type="Google" id="ProtNLM"/>
    </source>
</evidence>
<keyword evidence="2" id="KW-1185">Reference proteome</keyword>
<accession>A0A4R6TQL9</accession>
<dbReference type="Proteomes" id="UP000295632">
    <property type="component" value="Unassembled WGS sequence"/>
</dbReference>
<dbReference type="EMBL" id="SNYJ01000022">
    <property type="protein sequence ID" value="TDQ35239.1"/>
    <property type="molecule type" value="Genomic_DNA"/>
</dbReference>
<dbReference type="OrthoDB" id="2830398at2"/>
<protein>
    <recommendedName>
        <fullName evidence="3">Helix-turn-helix protein</fullName>
    </recommendedName>
</protein>
<proteinExistence type="predicted"/>
<dbReference type="RefSeq" id="WP_133581953.1">
    <property type="nucleotide sequence ID" value="NZ_SNYJ01000022.1"/>
</dbReference>
<comment type="caution">
    <text evidence="1">The sequence shown here is derived from an EMBL/GenBank/DDBJ whole genome shotgun (WGS) entry which is preliminary data.</text>
</comment>
<name>A0A4R6TQL9_9BACI</name>
<evidence type="ECO:0000313" key="2">
    <source>
        <dbReference type="Proteomes" id="UP000295632"/>
    </source>
</evidence>
<evidence type="ECO:0000313" key="1">
    <source>
        <dbReference type="EMBL" id="TDQ35239.1"/>
    </source>
</evidence>
<dbReference type="AlphaFoldDB" id="A0A4R6TQL9"/>